<dbReference type="Proteomes" id="UP001432202">
    <property type="component" value="Chromosome"/>
</dbReference>
<keyword evidence="3" id="KW-1185">Reference proteome</keyword>
<dbReference type="Pfam" id="PF00899">
    <property type="entry name" value="ThiF"/>
    <property type="match status" value="1"/>
</dbReference>
<reference evidence="2 3" key="1">
    <citation type="submission" date="2024-02" db="EMBL/GenBank/DDBJ databases">
        <title>STSV induces naive adaptation in Sulfolobus.</title>
        <authorList>
            <person name="Xiang X."/>
            <person name="Song M."/>
        </authorList>
    </citation>
    <scope>NUCLEOTIDE SEQUENCE [LARGE SCALE GENOMIC DNA]</scope>
    <source>
        <strain evidence="2 3">RT2</strain>
    </source>
</reference>
<dbReference type="SUPFAM" id="SSF69572">
    <property type="entry name" value="Activating enzymes of the ubiquitin-like proteins"/>
    <property type="match status" value="1"/>
</dbReference>
<dbReference type="RefSeq" id="WP_338600091.1">
    <property type="nucleotide sequence ID" value="NZ_CP146016.1"/>
</dbReference>
<dbReference type="InterPro" id="IPR045886">
    <property type="entry name" value="ThiF/MoeB/HesA"/>
</dbReference>
<dbReference type="PANTHER" id="PTHR10953">
    <property type="entry name" value="UBIQUITIN-ACTIVATING ENZYME E1"/>
    <property type="match status" value="1"/>
</dbReference>
<dbReference type="GO" id="GO:0016779">
    <property type="term" value="F:nucleotidyltransferase activity"/>
    <property type="evidence" value="ECO:0007669"/>
    <property type="project" value="TreeGrafter"/>
</dbReference>
<evidence type="ECO:0000259" key="1">
    <source>
        <dbReference type="Pfam" id="PF00899"/>
    </source>
</evidence>
<name>A0AAX4KZ96_9CREN</name>
<dbReference type="AlphaFoldDB" id="A0AAX4KZ96"/>
<evidence type="ECO:0000313" key="3">
    <source>
        <dbReference type="Proteomes" id="UP001432202"/>
    </source>
</evidence>
<sequence>MMTFLLAFSAICLNLFSSSIDIGAPSLPPFSIGTTSNPRFTKKHLFLKIIVHYIFVERYSRQLLALGLETQQKLGELKVLIAGCGALGTVIAELLTRLGVGEITVIDADVVDITNLHRVHLFDENDIGKPKAEVCSKKLSLINSSIKVNHTIDVIDERNIENILSDKDYIFDALDNLYYKLLLNDAAVKMKKILIYGGINGEYGSAKLIVPNETSCLSCFINYSEDDEETGNMCDVVGATPLIVELTATLQVNLMLNHLRGMPDYSLYYIDSRNINVEKIKVEKNSRCKACSLNEFPFLNQKIRKPKCGIFRTNLQVLDIDKPEISKSMGSILLCYPNVGCFEKRGR</sequence>
<dbReference type="CDD" id="cd00757">
    <property type="entry name" value="ThiF_MoeB_HesA_family"/>
    <property type="match status" value="1"/>
</dbReference>
<gene>
    <name evidence="2" type="ORF">V6M85_11285</name>
</gene>
<dbReference type="GO" id="GO:0004792">
    <property type="term" value="F:thiosulfate-cyanide sulfurtransferase activity"/>
    <property type="evidence" value="ECO:0007669"/>
    <property type="project" value="TreeGrafter"/>
</dbReference>
<feature type="domain" description="THIF-type NAD/FAD binding fold" evidence="1">
    <location>
        <begin position="59"/>
        <end position="289"/>
    </location>
</feature>
<protein>
    <submittedName>
        <fullName evidence="2">HesA/MoeB/ThiF family protein</fullName>
    </submittedName>
</protein>
<dbReference type="InterPro" id="IPR035985">
    <property type="entry name" value="Ubiquitin-activating_enz"/>
</dbReference>
<dbReference type="InterPro" id="IPR000594">
    <property type="entry name" value="ThiF_NAD_FAD-bd"/>
</dbReference>
<organism evidence="2 3">
    <name type="scientific">Sulfolobus tengchongensis</name>
    <dbReference type="NCBI Taxonomy" id="207809"/>
    <lineage>
        <taxon>Archaea</taxon>
        <taxon>Thermoproteota</taxon>
        <taxon>Thermoprotei</taxon>
        <taxon>Sulfolobales</taxon>
        <taxon>Sulfolobaceae</taxon>
        <taxon>Sulfolobus</taxon>
    </lineage>
</organism>
<dbReference type="Gene3D" id="3.40.50.720">
    <property type="entry name" value="NAD(P)-binding Rossmann-like Domain"/>
    <property type="match status" value="1"/>
</dbReference>
<dbReference type="GeneID" id="89337360"/>
<accession>A0AAX4KZ96</accession>
<dbReference type="GO" id="GO:0008641">
    <property type="term" value="F:ubiquitin-like modifier activating enzyme activity"/>
    <property type="evidence" value="ECO:0007669"/>
    <property type="project" value="InterPro"/>
</dbReference>
<dbReference type="GO" id="GO:0005737">
    <property type="term" value="C:cytoplasm"/>
    <property type="evidence" value="ECO:0007669"/>
    <property type="project" value="TreeGrafter"/>
</dbReference>
<dbReference type="EMBL" id="CP146016">
    <property type="protein sequence ID" value="WWQ60024.1"/>
    <property type="molecule type" value="Genomic_DNA"/>
</dbReference>
<dbReference type="PANTHER" id="PTHR10953:SF102">
    <property type="entry name" value="ADENYLYLTRANSFERASE AND SULFURTRANSFERASE MOCS3"/>
    <property type="match status" value="1"/>
</dbReference>
<proteinExistence type="predicted"/>
<evidence type="ECO:0000313" key="2">
    <source>
        <dbReference type="EMBL" id="WWQ60024.1"/>
    </source>
</evidence>